<evidence type="ECO:0000256" key="12">
    <source>
        <dbReference type="RuleBase" id="RU000461"/>
    </source>
</evidence>
<dbReference type="Pfam" id="PF00067">
    <property type="entry name" value="p450"/>
    <property type="match status" value="1"/>
</dbReference>
<dbReference type="SUPFAM" id="SSF48264">
    <property type="entry name" value="Cytochrome P450"/>
    <property type="match status" value="1"/>
</dbReference>
<evidence type="ECO:0000256" key="7">
    <source>
        <dbReference type="ARBA" id="ARBA00023002"/>
    </source>
</evidence>
<keyword evidence="8 11" id="KW-0408">Iron</keyword>
<dbReference type="EMBL" id="JBFOLJ010000006">
    <property type="protein sequence ID" value="KAL2529997.1"/>
    <property type="molecule type" value="Genomic_DNA"/>
</dbReference>
<gene>
    <name evidence="14" type="ORF">Fot_22598</name>
</gene>
<accession>A0ABD1UY60</accession>
<proteinExistence type="inferred from homology"/>
<dbReference type="InterPro" id="IPR036396">
    <property type="entry name" value="Cyt_P450_sf"/>
</dbReference>
<evidence type="ECO:0000256" key="2">
    <source>
        <dbReference type="ARBA" id="ARBA00010617"/>
    </source>
</evidence>
<comment type="cofactor">
    <cofactor evidence="11">
        <name>heme</name>
        <dbReference type="ChEBI" id="CHEBI:30413"/>
    </cofactor>
</comment>
<evidence type="ECO:0000256" key="9">
    <source>
        <dbReference type="ARBA" id="ARBA00023033"/>
    </source>
</evidence>
<keyword evidence="7 12" id="KW-0560">Oxidoreductase</keyword>
<evidence type="ECO:0000256" key="4">
    <source>
        <dbReference type="ARBA" id="ARBA00022692"/>
    </source>
</evidence>
<feature type="transmembrane region" description="Helical" evidence="13">
    <location>
        <begin position="12"/>
        <end position="35"/>
    </location>
</feature>
<evidence type="ECO:0000256" key="13">
    <source>
        <dbReference type="SAM" id="Phobius"/>
    </source>
</evidence>
<dbReference type="GO" id="GO:0004497">
    <property type="term" value="F:monooxygenase activity"/>
    <property type="evidence" value="ECO:0007669"/>
    <property type="project" value="UniProtKB-KW"/>
</dbReference>
<dbReference type="Proteomes" id="UP001604277">
    <property type="component" value="Unassembled WGS sequence"/>
</dbReference>
<sequence>METQILGTEKYLWSSVLFTIVFVIWGWRIFDWIWLKPKKKERILRQQGFRGNSYTLMKVLFGDVKENSIEYAEALQKTINIDDETVPRVMPFVHKTIERYGKMSFMWVGPRPRVLIMDPELMKTVMNKYNNFRKNFKVTNNIVQTLVKGILNLEGEEWSKSRKTLNPSFQLEKIKKMIPAFQVSCDEIVNEWKNMVSSSKDGSCVVDVISHIETLTTKVVSQTLFASDYAKDKKVYKILKEMAAMARQTTRLLDLPGAKYLPTKTNRRSNQIMGELQKSLTSLINQRAEAIKAGKNMEDNFFHELLESELAEAHGIKNMDDLIGQVKLFYFAGYESTTTMLVWTMIFLSIHQNWQERARQEVFQVFGDRKPDYEGLSQLKIVTMILNEVLRLYPPIVELSRLVEEETKLGDYTIPADTLLMLPIIALHRDPELWGEDANEFKPDRFAEGVLKATNGRPAFFPFGWGPRVCIGQNHALLEGKLVLANILRSFSFELAPTYKHAPYQMIPAFQVSFDEIVNEWRTWYRLDGSYVVDV</sequence>
<evidence type="ECO:0000256" key="3">
    <source>
        <dbReference type="ARBA" id="ARBA00022617"/>
    </source>
</evidence>
<protein>
    <submittedName>
        <fullName evidence="14">Cytochrome</fullName>
    </submittedName>
</protein>
<evidence type="ECO:0000256" key="11">
    <source>
        <dbReference type="PIRSR" id="PIRSR602401-1"/>
    </source>
</evidence>
<dbReference type="InterPro" id="IPR002401">
    <property type="entry name" value="Cyt_P450_E_grp-I"/>
</dbReference>
<evidence type="ECO:0000256" key="1">
    <source>
        <dbReference type="ARBA" id="ARBA00004167"/>
    </source>
</evidence>
<dbReference type="PROSITE" id="PS00086">
    <property type="entry name" value="CYTOCHROME_P450"/>
    <property type="match status" value="1"/>
</dbReference>
<dbReference type="PRINTS" id="PR00385">
    <property type="entry name" value="P450"/>
</dbReference>
<dbReference type="AlphaFoldDB" id="A0ABD1UY60"/>
<keyword evidence="9 12" id="KW-0503">Monooxygenase</keyword>
<keyword evidence="15" id="KW-1185">Reference proteome</keyword>
<keyword evidence="10 13" id="KW-0472">Membrane</keyword>
<evidence type="ECO:0000256" key="5">
    <source>
        <dbReference type="ARBA" id="ARBA00022723"/>
    </source>
</evidence>
<evidence type="ECO:0000313" key="15">
    <source>
        <dbReference type="Proteomes" id="UP001604277"/>
    </source>
</evidence>
<dbReference type="Gene3D" id="1.10.630.10">
    <property type="entry name" value="Cytochrome P450"/>
    <property type="match status" value="1"/>
</dbReference>
<dbReference type="PANTHER" id="PTHR24282:SF273">
    <property type="entry name" value="CYTOCHROME P450 CYP72A219-LIKE"/>
    <property type="match status" value="1"/>
</dbReference>
<reference evidence="15" key="1">
    <citation type="submission" date="2024-07" db="EMBL/GenBank/DDBJ databases">
        <title>Two chromosome-level genome assemblies of Korean endemic species Abeliophyllum distichum and Forsythia ovata (Oleaceae).</title>
        <authorList>
            <person name="Jang H."/>
        </authorList>
    </citation>
    <scope>NUCLEOTIDE SEQUENCE [LARGE SCALE GENOMIC DNA]</scope>
</reference>
<evidence type="ECO:0000256" key="10">
    <source>
        <dbReference type="ARBA" id="ARBA00023136"/>
    </source>
</evidence>
<comment type="subcellular location">
    <subcellularLocation>
        <location evidence="1">Membrane</location>
        <topology evidence="1">Single-pass membrane protein</topology>
    </subcellularLocation>
</comment>
<name>A0ABD1UY60_9LAMI</name>
<dbReference type="GO" id="GO:0016020">
    <property type="term" value="C:membrane"/>
    <property type="evidence" value="ECO:0007669"/>
    <property type="project" value="UniProtKB-SubCell"/>
</dbReference>
<comment type="similarity">
    <text evidence="2 12">Belongs to the cytochrome P450 family.</text>
</comment>
<feature type="binding site" description="axial binding residue" evidence="11">
    <location>
        <position position="470"/>
    </location>
    <ligand>
        <name>heme</name>
        <dbReference type="ChEBI" id="CHEBI:30413"/>
    </ligand>
    <ligandPart>
        <name>Fe</name>
        <dbReference type="ChEBI" id="CHEBI:18248"/>
    </ligandPart>
</feature>
<comment type="caution">
    <text evidence="14">The sequence shown here is derived from an EMBL/GenBank/DDBJ whole genome shotgun (WGS) entry which is preliminary data.</text>
</comment>
<evidence type="ECO:0000256" key="8">
    <source>
        <dbReference type="ARBA" id="ARBA00023004"/>
    </source>
</evidence>
<dbReference type="PANTHER" id="PTHR24282">
    <property type="entry name" value="CYTOCHROME P450 FAMILY MEMBER"/>
    <property type="match status" value="1"/>
</dbReference>
<evidence type="ECO:0000256" key="6">
    <source>
        <dbReference type="ARBA" id="ARBA00022989"/>
    </source>
</evidence>
<keyword evidence="5 11" id="KW-0479">Metal-binding</keyword>
<keyword evidence="3 11" id="KW-0349">Heme</keyword>
<organism evidence="14 15">
    <name type="scientific">Forsythia ovata</name>
    <dbReference type="NCBI Taxonomy" id="205694"/>
    <lineage>
        <taxon>Eukaryota</taxon>
        <taxon>Viridiplantae</taxon>
        <taxon>Streptophyta</taxon>
        <taxon>Embryophyta</taxon>
        <taxon>Tracheophyta</taxon>
        <taxon>Spermatophyta</taxon>
        <taxon>Magnoliopsida</taxon>
        <taxon>eudicotyledons</taxon>
        <taxon>Gunneridae</taxon>
        <taxon>Pentapetalae</taxon>
        <taxon>asterids</taxon>
        <taxon>lamiids</taxon>
        <taxon>Lamiales</taxon>
        <taxon>Oleaceae</taxon>
        <taxon>Forsythieae</taxon>
        <taxon>Forsythia</taxon>
    </lineage>
</organism>
<dbReference type="InterPro" id="IPR050665">
    <property type="entry name" value="Cytochrome_P450_Monooxygen"/>
</dbReference>
<evidence type="ECO:0000313" key="14">
    <source>
        <dbReference type="EMBL" id="KAL2529997.1"/>
    </source>
</evidence>
<keyword evidence="6 13" id="KW-1133">Transmembrane helix</keyword>
<dbReference type="InterPro" id="IPR017972">
    <property type="entry name" value="Cyt_P450_CS"/>
</dbReference>
<keyword evidence="4 13" id="KW-0812">Transmembrane</keyword>
<dbReference type="PRINTS" id="PR00463">
    <property type="entry name" value="EP450I"/>
</dbReference>
<dbReference type="GO" id="GO:0046872">
    <property type="term" value="F:metal ion binding"/>
    <property type="evidence" value="ECO:0007669"/>
    <property type="project" value="UniProtKB-KW"/>
</dbReference>
<dbReference type="InterPro" id="IPR001128">
    <property type="entry name" value="Cyt_P450"/>
</dbReference>